<organism evidence="1 2">
    <name type="scientific">Martelella mediterranea DSM 17316</name>
    <dbReference type="NCBI Taxonomy" id="1122214"/>
    <lineage>
        <taxon>Bacteria</taxon>
        <taxon>Pseudomonadati</taxon>
        <taxon>Pseudomonadota</taxon>
        <taxon>Alphaproteobacteria</taxon>
        <taxon>Hyphomicrobiales</taxon>
        <taxon>Aurantimonadaceae</taxon>
        <taxon>Martelella</taxon>
    </lineage>
</organism>
<evidence type="ECO:0000313" key="1">
    <source>
        <dbReference type="EMBL" id="AQZ52994.1"/>
    </source>
</evidence>
<reference evidence="1 2" key="1">
    <citation type="submission" date="2017-03" db="EMBL/GenBank/DDBJ databases">
        <title>Foreign affairs: Plasmid Transfer between Roseobacters and Rhizobia.</title>
        <authorList>
            <person name="Bartling P."/>
            <person name="Bunk B."/>
            <person name="Overmann J."/>
            <person name="Brinkmann H."/>
            <person name="Petersen J."/>
        </authorList>
    </citation>
    <scope>NUCLEOTIDE SEQUENCE [LARGE SCALE GENOMIC DNA]</scope>
    <source>
        <strain evidence="1 2">MACL11</strain>
    </source>
</reference>
<dbReference type="AlphaFoldDB" id="A0A1U9Z5Q3"/>
<name>A0A1U9Z5Q3_9HYPH</name>
<protein>
    <submittedName>
        <fullName evidence="1">Uncharacterized protein</fullName>
    </submittedName>
</protein>
<dbReference type="Proteomes" id="UP000191135">
    <property type="component" value="Chromosome"/>
</dbReference>
<proteinExistence type="predicted"/>
<accession>A0A1U9Z5Q3</accession>
<dbReference type="RefSeq" id="WP_018066714.1">
    <property type="nucleotide sequence ID" value="NZ_AQWH01000026.1"/>
</dbReference>
<dbReference type="EMBL" id="CP020330">
    <property type="protein sequence ID" value="AQZ52994.1"/>
    <property type="molecule type" value="Genomic_DNA"/>
</dbReference>
<dbReference type="KEGG" id="mmed:Mame_03689"/>
<sequence length="159" mass="16973">MKRAHSHVASPILAGAGLLIVAGLTGCEVSDGSVPSVSTAPGYQSTAAAQKEMKDSVVGKWKMYPAIGPTKRNCSIEFKASAFDPHKGRVSTFACNLVEGLGSINGVSRINGWERKGRTIILSAIATPNIGSFDLPIDSYRDRVYGSTKDDIRFVMVRD</sequence>
<evidence type="ECO:0000313" key="2">
    <source>
        <dbReference type="Proteomes" id="UP000191135"/>
    </source>
</evidence>
<dbReference type="PROSITE" id="PS51257">
    <property type="entry name" value="PROKAR_LIPOPROTEIN"/>
    <property type="match status" value="1"/>
</dbReference>
<keyword evidence="2" id="KW-1185">Reference proteome</keyword>
<dbReference type="OrthoDB" id="7916869at2"/>
<gene>
    <name evidence="1" type="ORF">Mame_03689</name>
</gene>